<reference evidence="3 4" key="1">
    <citation type="submission" date="2016-12" db="EMBL/GenBank/DDBJ databases">
        <title>Draft genome sequence of Fusarium oxysporum causing rot on Narcissus.</title>
        <authorList>
            <person name="Armitage A.D."/>
            <person name="Taylor A."/>
            <person name="Clarkson J.P."/>
            <person name="Harrison R.J."/>
            <person name="Jackson A.C."/>
        </authorList>
    </citation>
    <scope>NUCLEOTIDE SEQUENCE [LARGE SCALE GENOMIC DNA]</scope>
    <source>
        <strain evidence="3 4">N139</strain>
    </source>
</reference>
<protein>
    <submittedName>
        <fullName evidence="3">Uncharacterized protein</fullName>
    </submittedName>
</protein>
<comment type="caution">
    <text evidence="3">The sequence shown here is derived from an EMBL/GenBank/DDBJ whole genome shotgun (WGS) entry which is preliminary data.</text>
</comment>
<feature type="transmembrane region" description="Helical" evidence="2">
    <location>
        <begin position="157"/>
        <end position="178"/>
    </location>
</feature>
<organism evidence="3 4">
    <name type="scientific">Fusarium oxysporum f. sp. narcissi</name>
    <dbReference type="NCBI Taxonomy" id="451672"/>
    <lineage>
        <taxon>Eukaryota</taxon>
        <taxon>Fungi</taxon>
        <taxon>Dikarya</taxon>
        <taxon>Ascomycota</taxon>
        <taxon>Pezizomycotina</taxon>
        <taxon>Sordariomycetes</taxon>
        <taxon>Hypocreomycetidae</taxon>
        <taxon>Hypocreales</taxon>
        <taxon>Nectriaceae</taxon>
        <taxon>Fusarium</taxon>
        <taxon>Fusarium oxysporum species complex</taxon>
    </lineage>
</organism>
<dbReference type="EMBL" id="MQTW01000730">
    <property type="protein sequence ID" value="RYC79209.1"/>
    <property type="molecule type" value="Genomic_DNA"/>
</dbReference>
<keyword evidence="2" id="KW-1133">Transmembrane helix</keyword>
<feature type="compositionally biased region" description="Polar residues" evidence="1">
    <location>
        <begin position="1"/>
        <end position="15"/>
    </location>
</feature>
<name>A0A4Q2V309_FUSOX</name>
<keyword evidence="2" id="KW-0812">Transmembrane</keyword>
<dbReference type="AlphaFoldDB" id="A0A4Q2V309"/>
<evidence type="ECO:0000256" key="1">
    <source>
        <dbReference type="SAM" id="MobiDB-lite"/>
    </source>
</evidence>
<dbReference type="Proteomes" id="UP000290540">
    <property type="component" value="Unassembled WGS sequence"/>
</dbReference>
<accession>A0A4Q2V309</accession>
<gene>
    <name evidence="3" type="ORF">BFJ63_vAg17915</name>
</gene>
<feature type="transmembrane region" description="Helical" evidence="2">
    <location>
        <begin position="133"/>
        <end position="151"/>
    </location>
</feature>
<evidence type="ECO:0000256" key="2">
    <source>
        <dbReference type="SAM" id="Phobius"/>
    </source>
</evidence>
<sequence length="205" mass="22813">MERQNRPTAHTTASRLTPAAPTQAHHRGASNDLRNSCLASVLDPKDQQFDKVDSNGDRTRLSESDQKLACRRARQSFAEFKERVPWRMSDKERGYYFNQFVDWHRQHSTEENAPPPKRYQVPVPEPQSYATDFAISGFVGVVGVFIAALSSKVSSSAARSGMIGAGVMAIAIAVAYAVRMGVRRRNDLQAYNDYCDAQAESLTTV</sequence>
<proteinExistence type="predicted"/>
<evidence type="ECO:0000313" key="3">
    <source>
        <dbReference type="EMBL" id="RYC79209.1"/>
    </source>
</evidence>
<evidence type="ECO:0000313" key="4">
    <source>
        <dbReference type="Proteomes" id="UP000290540"/>
    </source>
</evidence>
<keyword evidence="2" id="KW-0472">Membrane</keyword>
<feature type="region of interest" description="Disordered" evidence="1">
    <location>
        <begin position="1"/>
        <end position="36"/>
    </location>
</feature>